<dbReference type="PROSITE" id="PS50020">
    <property type="entry name" value="WW_DOMAIN_2"/>
    <property type="match status" value="1"/>
</dbReference>
<dbReference type="PROSITE" id="PS01159">
    <property type="entry name" value="WW_DOMAIN_1"/>
    <property type="match status" value="1"/>
</dbReference>
<evidence type="ECO:0000256" key="1">
    <source>
        <dbReference type="SAM" id="MobiDB-lite"/>
    </source>
</evidence>
<gene>
    <name evidence="3" type="ORF">GN958_ATG06295</name>
</gene>
<dbReference type="InterPro" id="IPR001202">
    <property type="entry name" value="WW_dom"/>
</dbReference>
<dbReference type="EMBL" id="JAACNO010000855">
    <property type="protein sequence ID" value="KAF4144516.1"/>
    <property type="molecule type" value="Genomic_DNA"/>
</dbReference>
<dbReference type="Gene3D" id="2.20.70.10">
    <property type="match status" value="1"/>
</dbReference>
<protein>
    <recommendedName>
        <fullName evidence="2">WW domain-containing protein</fullName>
    </recommendedName>
</protein>
<evidence type="ECO:0000313" key="3">
    <source>
        <dbReference type="EMBL" id="KAF4144516.1"/>
    </source>
</evidence>
<feature type="domain" description="WW" evidence="2">
    <location>
        <begin position="557"/>
        <end position="585"/>
    </location>
</feature>
<dbReference type="SUPFAM" id="SSF51045">
    <property type="entry name" value="WW domain"/>
    <property type="match status" value="1"/>
</dbReference>
<dbReference type="AlphaFoldDB" id="A0A8S9UU38"/>
<name>A0A8S9UU38_PHYIN</name>
<comment type="caution">
    <text evidence="3">The sequence shown here is derived from an EMBL/GenBank/DDBJ whole genome shotgun (WGS) entry which is preliminary data.</text>
</comment>
<dbReference type="InterPro" id="IPR036020">
    <property type="entry name" value="WW_dom_sf"/>
</dbReference>
<accession>A0A8S9UU38</accession>
<proteinExistence type="predicted"/>
<reference evidence="3" key="1">
    <citation type="submission" date="2020-03" db="EMBL/GenBank/DDBJ databases">
        <title>Hybrid Assembly of Korean Phytophthora infestans isolates.</title>
        <authorList>
            <person name="Prokchorchik M."/>
            <person name="Lee Y."/>
            <person name="Seo J."/>
            <person name="Cho J.-H."/>
            <person name="Park Y.-E."/>
            <person name="Jang D.-C."/>
            <person name="Im J.-S."/>
            <person name="Choi J.-G."/>
            <person name="Park H.-J."/>
            <person name="Lee G.-B."/>
            <person name="Lee Y.-G."/>
            <person name="Hong S.-Y."/>
            <person name="Cho K."/>
            <person name="Sohn K.H."/>
        </authorList>
    </citation>
    <scope>NUCLEOTIDE SEQUENCE</scope>
    <source>
        <strain evidence="3">KR_2_A2</strain>
    </source>
</reference>
<evidence type="ECO:0000259" key="2">
    <source>
        <dbReference type="PROSITE" id="PS50020"/>
    </source>
</evidence>
<sequence>MEKYDVKMLLALVLRYFLHYLKFVLQHVVHLVKISIVVIRHYSAVVGRSSIVSKLMAWTDRVAKHPWFRKICNAVNVCAAFIVGSTYIDEHAAFTARGLVKNDAYRDRLLAGEIEDLVMLSDALRLTLPQRKAYFQCFLHVDFMRRSSVSRAELLRYCNLRSTPLTTFLLPNAKEAAHRATGRYRWDITQLLAACFSLCTADIAELVRRAVTEAIRPQDESDEEELMQEEIGKEEHIGVGVEDQVDDGRPLSTSNICRHIDQCFTFFIGVPDPVERNLLALLKTFYDNECAEQQLNLTSPRIRFQDIHKVATIFDVVRLFPVLIFPCIWTQRVLRTRILGAKTWECLQRRRVKLQPHLFAEDITLSVADLIAASQVQLQQKLSREYQILTPTSEQQATDSAPFTPRKVVPSTGSEMGKPTTDESYELEEPPGFILISDPCSSLNEAWRISANHALASVYIQDVLEDSTTTLEALRAEFEQVTKQICTGELSTDKLEQIRQRLVKFHGYRFAHSLLTKSNLKELSHASKTQPDERRAQQRYTKAWSGSGLVEDKVIYWKEFEDLRARRAFYYNIRTGESRWEKPANYVSKKKVRGCKKEKNIEALK</sequence>
<organism evidence="3 4">
    <name type="scientific">Phytophthora infestans</name>
    <name type="common">Potato late blight agent</name>
    <name type="synonym">Botrytis infestans</name>
    <dbReference type="NCBI Taxonomy" id="4787"/>
    <lineage>
        <taxon>Eukaryota</taxon>
        <taxon>Sar</taxon>
        <taxon>Stramenopiles</taxon>
        <taxon>Oomycota</taxon>
        <taxon>Peronosporomycetes</taxon>
        <taxon>Peronosporales</taxon>
        <taxon>Peronosporaceae</taxon>
        <taxon>Phytophthora</taxon>
    </lineage>
</organism>
<evidence type="ECO:0000313" key="4">
    <source>
        <dbReference type="Proteomes" id="UP000704712"/>
    </source>
</evidence>
<dbReference type="Proteomes" id="UP000704712">
    <property type="component" value="Unassembled WGS sequence"/>
</dbReference>
<dbReference type="CDD" id="cd00201">
    <property type="entry name" value="WW"/>
    <property type="match status" value="1"/>
</dbReference>
<feature type="region of interest" description="Disordered" evidence="1">
    <location>
        <begin position="393"/>
        <end position="424"/>
    </location>
</feature>